<dbReference type="PANTHER" id="PTHR36180">
    <property type="entry name" value="DNA-BINDING PROTEIN-RELATED-RELATED"/>
    <property type="match status" value="1"/>
</dbReference>
<evidence type="ECO:0000313" key="3">
    <source>
        <dbReference type="EMBL" id="RAM00347.1"/>
    </source>
</evidence>
<reference evidence="3 4" key="1">
    <citation type="submission" date="2018-06" db="EMBL/GenBank/DDBJ databases">
        <title>Complete Genome Sequence of Desulfobacter hydrogenophilus (DSM3380).</title>
        <authorList>
            <person name="Marietou A."/>
            <person name="Schreiber L."/>
            <person name="Marshall I."/>
            <person name="Jorgensen B."/>
        </authorList>
    </citation>
    <scope>NUCLEOTIDE SEQUENCE [LARGE SCALE GENOMIC DNA]</scope>
    <source>
        <strain evidence="3 4">DSM 3380</strain>
    </source>
</reference>
<protein>
    <recommendedName>
        <fullName evidence="1">AntA/AntB antirepressor domain-containing protein</fullName>
    </recommendedName>
</protein>
<dbReference type="InterPro" id="IPR013557">
    <property type="entry name" value="AntA/B_antirep"/>
</dbReference>
<evidence type="ECO:0000259" key="1">
    <source>
        <dbReference type="Pfam" id="PF08346"/>
    </source>
</evidence>
<accession>A0A328FBE6</accession>
<keyword evidence="5" id="KW-1185">Reference proteome</keyword>
<dbReference type="AlphaFoldDB" id="A0A328FBE6"/>
<dbReference type="Proteomes" id="UP000293902">
    <property type="component" value="Chromosome"/>
</dbReference>
<dbReference type="PANTHER" id="PTHR36180:SF1">
    <property type="entry name" value="ANTA_ANTB ANTIREPRESSOR DOMAIN-CONTAINING PROTEIN"/>
    <property type="match status" value="1"/>
</dbReference>
<reference evidence="2 5" key="2">
    <citation type="submission" date="2019-02" db="EMBL/GenBank/DDBJ databases">
        <title>Complete genome sequence of Desulfobacter hydrogenophilus AcRS1.</title>
        <authorList>
            <person name="Marietou A."/>
            <person name="Lund M.B."/>
            <person name="Marshall I.P.G."/>
            <person name="Schreiber L."/>
            <person name="Jorgensen B."/>
        </authorList>
    </citation>
    <scope>NUCLEOTIDE SEQUENCE [LARGE SCALE GENOMIC DNA]</scope>
    <source>
        <strain evidence="2 5">AcRS1</strain>
    </source>
</reference>
<dbReference type="Proteomes" id="UP000248798">
    <property type="component" value="Unassembled WGS sequence"/>
</dbReference>
<name>A0A328FBE6_9BACT</name>
<evidence type="ECO:0000313" key="5">
    <source>
        <dbReference type="Proteomes" id="UP000293902"/>
    </source>
</evidence>
<organism evidence="3 4">
    <name type="scientific">Desulfobacter hydrogenophilus</name>
    <dbReference type="NCBI Taxonomy" id="2291"/>
    <lineage>
        <taxon>Bacteria</taxon>
        <taxon>Pseudomonadati</taxon>
        <taxon>Thermodesulfobacteriota</taxon>
        <taxon>Desulfobacteria</taxon>
        <taxon>Desulfobacterales</taxon>
        <taxon>Desulfobacteraceae</taxon>
        <taxon>Desulfobacter</taxon>
    </lineage>
</organism>
<sequence>MGGTIQIFVNEEGERSVDARELYQFLEVGKDFSTWIKGRIDKYGFALNADYIITYDSPKPASNGVYPRFGENPQGSEVEPDLGGRPSVNYHLTLDMAKELAMVERNDKGREARQYFIECEKIARQTTRPFDVTEYVNRVYQLGLETGKDQVKKEITTSLKGLSDQRFLLLRRASGYKAMGLTNREVGKLMDTHKDTIRKAVKQSRDIGVFGAPESDGQMTLFSGEVSHG</sequence>
<dbReference type="EMBL" id="QLNI01000052">
    <property type="protein sequence ID" value="RAM00347.1"/>
    <property type="molecule type" value="Genomic_DNA"/>
</dbReference>
<dbReference type="EMBL" id="CP036313">
    <property type="protein sequence ID" value="QBH15629.1"/>
    <property type="molecule type" value="Genomic_DNA"/>
</dbReference>
<proteinExistence type="predicted"/>
<feature type="domain" description="AntA/AntB antirepressor" evidence="1">
    <location>
        <begin position="17"/>
        <end position="106"/>
    </location>
</feature>
<evidence type="ECO:0000313" key="2">
    <source>
        <dbReference type="EMBL" id="QBH15629.1"/>
    </source>
</evidence>
<gene>
    <name evidence="3" type="ORF">DO021_19540</name>
    <name evidence="2" type="ORF">EYB58_16140</name>
</gene>
<dbReference type="Pfam" id="PF08346">
    <property type="entry name" value="AntA"/>
    <property type="match status" value="1"/>
</dbReference>
<evidence type="ECO:0000313" key="4">
    <source>
        <dbReference type="Proteomes" id="UP000248798"/>
    </source>
</evidence>
<dbReference type="OrthoDB" id="5461277at2"/>